<dbReference type="STRING" id="6248.A0A0K0EC74"/>
<feature type="domain" description="Immunoglobulin" evidence="3">
    <location>
        <begin position="1130"/>
        <end position="1213"/>
    </location>
</feature>
<feature type="domain" description="Immunoglobulin" evidence="3">
    <location>
        <begin position="74"/>
        <end position="155"/>
    </location>
</feature>
<dbReference type="PANTHER" id="PTHR13817:SF49">
    <property type="entry name" value="MYOSIN-BINDING PROTEIN H"/>
    <property type="match status" value="1"/>
</dbReference>
<dbReference type="InterPro" id="IPR050964">
    <property type="entry name" value="Striated_Muscle_Regulatory"/>
</dbReference>
<feature type="domain" description="Immunoglobulin" evidence="3">
    <location>
        <begin position="819"/>
        <end position="902"/>
    </location>
</feature>
<dbReference type="GO" id="GO:0045214">
    <property type="term" value="P:sarcomere organization"/>
    <property type="evidence" value="ECO:0007669"/>
    <property type="project" value="TreeGrafter"/>
</dbReference>
<accession>A0A0K0EC74</accession>
<sequence>EQKFNIKLKEKIEKPIEEKKDDEQNKTTEKKKLEDTKTIVDEKKPEEQKLPDVDKIKIDDKIKKEVSPLSVDEDKTIDLDIGEKHILKSTAKCDKPVQVKWFFNGKEISKFKYKVIGNTSELPIVLSTDKDIGEYKIVFTSGKDSAEQKFNVKLKEKIEKPDEKEKKIEKKKLEDTKTIVAEMKPDEEKVTIEKISEEQKLPNEDRMKVDDKIKKDVSLLSVDEDKTIDLNIGEKQILKSSAKCDKPVQVKWFFNGKEISKFKYKVIGNTSELPIVLSTDKDFGEYKIVFTSGNDSAEQKFNIKLKENIEKPDEMKKKIEKKTFEDTKTIVEEMKPDEQKVAIKEKPEEQKIPNEDKMKVDDKVKKDISSLSVDEDKTIDLNIGEKHILKSTAQCDKPVQVKWFFNEREISKFKYKVIGNTSELPIVLSTDNDFGDYKIVFTSGNNSVEQKFNVKLKEKIEKPNEKEKKIEKKTLEDSKTVVEEMKPDEEKITIEKKSEEQKLPNEDRMKVDDKIKKDVSLLSVDEDKTIDLSIGEKNILKSTAKCDKPVQVKWFFNGKEISKFKYKVIGNTSELPIVLSTDNDFGEYKIVFTSGKDFVEQKFNIKLKEKIEKPIQEKKDDEQNKTIEKKKLEDTKTIVDEKKPEEQKLPDVDKIKVDDKIKKDVSLPSVDEDKTLELNIGERHILKSTVKSDKPVRIKWFFNENEISKFKYKVIGNTSELPIVLSTDKDFGVYKIVFTSENDSVEQKFNIKLKEKIEKPIEEKKILEDTKTIVDEKKPDEEKVTVEKKPEEQKLPDVDKVQLDDKIKKDVSLLSVDEDKTIVLNIGEKHILKSTAKCDKPVQVKWFFNGKEISKFKYKVIGNTSELPIVLSTNNDFGEYKIVFTSGKDSIEQKFNIKLKERIKKPIEEKKDKQQKETNEEMILEDTKTVVDEKKPDEQKVTVEKKPDDQKLSDKGTIKLDDKVKKDISSLSVDKDKTIVLNIGEKHILKSTAKCDKLVQVKWFFNGKEISKFKYKVIGNTSELPIVLSTDKDIGEYKIVFTLGKDSVEQKFNIKLKEEKEKPDEKEEKIEKKTLEDTKTIVDEKKPDEQKVAIEKIEKKPEEQKLPDVDKMKVDEKIKKDVTLLSVNEDKTIDLNIGEKHILKSSAKCVKPVQVNWFFNGKEISKFKYKVIGNTSELPIVLSTEKDFGEYKIVFTSGKDSVEQKFNIKLKEKMEKPDEKEEKINKKTLEDTKTIVDEKKPDEQKVTIEKKPEEQKLSDVDKMKVDDQIKKDVSLLSVDEDKTIDLNIGEKHILKSFAKCDKPVQVNWFFNGKEISKFKYKVIGNTSELPIV</sequence>
<dbReference type="Gene3D" id="2.60.40.10">
    <property type="entry name" value="Immunoglobulins"/>
    <property type="match status" value="8"/>
</dbReference>
<dbReference type="InterPro" id="IPR036179">
    <property type="entry name" value="Ig-like_dom_sf"/>
</dbReference>
<reference evidence="4" key="1">
    <citation type="submission" date="2015-08" db="UniProtKB">
        <authorList>
            <consortium name="WormBaseParasite"/>
        </authorList>
    </citation>
    <scope>IDENTIFICATION</scope>
</reference>
<evidence type="ECO:0000256" key="1">
    <source>
        <dbReference type="ARBA" id="ARBA00022737"/>
    </source>
</evidence>
<feature type="domain" description="Immunoglobulin" evidence="3">
    <location>
        <begin position="368"/>
        <end position="457"/>
    </location>
</feature>
<evidence type="ECO:0000313" key="4">
    <source>
        <dbReference type="WBParaSite" id="SSTP_0000708000.1"/>
    </source>
</evidence>
<dbReference type="PANTHER" id="PTHR13817">
    <property type="entry name" value="TITIN"/>
    <property type="match status" value="1"/>
</dbReference>
<evidence type="ECO:0000259" key="3">
    <source>
        <dbReference type="SMART" id="SM00409"/>
    </source>
</evidence>
<organism evidence="4">
    <name type="scientific">Strongyloides stercoralis</name>
    <name type="common">Threadworm</name>
    <dbReference type="NCBI Taxonomy" id="6248"/>
    <lineage>
        <taxon>Eukaryota</taxon>
        <taxon>Metazoa</taxon>
        <taxon>Ecdysozoa</taxon>
        <taxon>Nematoda</taxon>
        <taxon>Chromadorea</taxon>
        <taxon>Rhabditida</taxon>
        <taxon>Tylenchina</taxon>
        <taxon>Panagrolaimomorpha</taxon>
        <taxon>Strongyloidoidea</taxon>
        <taxon>Strongyloididae</taxon>
        <taxon>Strongyloides</taxon>
    </lineage>
</organism>
<dbReference type="WBParaSite" id="SSTP_0000708000.1">
    <property type="protein sequence ID" value="SSTP_0000708000.1"/>
    <property type="gene ID" value="SSTP_0000708000"/>
</dbReference>
<dbReference type="Pfam" id="PF07679">
    <property type="entry name" value="I-set"/>
    <property type="match status" value="7"/>
</dbReference>
<dbReference type="GO" id="GO:0031430">
    <property type="term" value="C:M band"/>
    <property type="evidence" value="ECO:0007669"/>
    <property type="project" value="TreeGrafter"/>
</dbReference>
<feature type="region of interest" description="Disordered" evidence="2">
    <location>
        <begin position="909"/>
        <end position="929"/>
    </location>
</feature>
<proteinExistence type="predicted"/>
<feature type="domain" description="Immunoglobulin" evidence="3">
    <location>
        <begin position="217"/>
        <end position="306"/>
    </location>
</feature>
<feature type="domain" description="Immunoglobulin" evidence="3">
    <location>
        <begin position="673"/>
        <end position="756"/>
    </location>
</feature>
<keyword evidence="1" id="KW-0677">Repeat</keyword>
<dbReference type="InterPro" id="IPR013783">
    <property type="entry name" value="Ig-like_fold"/>
</dbReference>
<feature type="domain" description="Immunoglobulin" evidence="3">
    <location>
        <begin position="976"/>
        <end position="1059"/>
    </location>
</feature>
<name>A0A0K0EC74_STRER</name>
<dbReference type="SUPFAM" id="SSF48726">
    <property type="entry name" value="Immunoglobulin"/>
    <property type="match status" value="8"/>
</dbReference>
<dbReference type="InterPro" id="IPR013098">
    <property type="entry name" value="Ig_I-set"/>
</dbReference>
<dbReference type="InterPro" id="IPR003599">
    <property type="entry name" value="Ig_sub"/>
</dbReference>
<protein>
    <submittedName>
        <fullName evidence="4">Ig-like domain-containing protein</fullName>
    </submittedName>
</protein>
<dbReference type="SMART" id="SM00409">
    <property type="entry name" value="IG"/>
    <property type="match status" value="8"/>
</dbReference>
<feature type="domain" description="Immunoglobulin" evidence="3">
    <location>
        <begin position="519"/>
        <end position="608"/>
    </location>
</feature>
<evidence type="ECO:0000256" key="2">
    <source>
        <dbReference type="SAM" id="MobiDB-lite"/>
    </source>
</evidence>